<keyword evidence="4" id="KW-1185">Reference proteome</keyword>
<accession>A0ABU3A5F0</accession>
<dbReference type="Pfam" id="PF13609">
    <property type="entry name" value="Porin_4"/>
    <property type="match status" value="1"/>
</dbReference>
<dbReference type="Gene3D" id="2.40.160.10">
    <property type="entry name" value="Porin"/>
    <property type="match status" value="1"/>
</dbReference>
<comment type="caution">
    <text evidence="3">The sequence shown here is derived from an EMBL/GenBank/DDBJ whole genome shotgun (WGS) entry which is preliminary data.</text>
</comment>
<protein>
    <submittedName>
        <fullName evidence="3">Porin</fullName>
    </submittedName>
</protein>
<evidence type="ECO:0000259" key="2">
    <source>
        <dbReference type="Pfam" id="PF13609"/>
    </source>
</evidence>
<evidence type="ECO:0000313" key="4">
    <source>
        <dbReference type="Proteomes" id="UP001266357"/>
    </source>
</evidence>
<gene>
    <name evidence="3" type="ORF">RM573_15975</name>
</gene>
<organism evidence="3 4">
    <name type="scientific">Thalassotalea castellviae</name>
    <dbReference type="NCBI Taxonomy" id="3075612"/>
    <lineage>
        <taxon>Bacteria</taxon>
        <taxon>Pseudomonadati</taxon>
        <taxon>Pseudomonadota</taxon>
        <taxon>Gammaproteobacteria</taxon>
        <taxon>Alteromonadales</taxon>
        <taxon>Colwelliaceae</taxon>
        <taxon>Thalassotalea</taxon>
    </lineage>
</organism>
<name>A0ABU3A5F0_9GAMM</name>
<feature type="signal peptide" evidence="1">
    <location>
        <begin position="1"/>
        <end position="22"/>
    </location>
</feature>
<feature type="chain" id="PRO_5045213344" evidence="1">
    <location>
        <begin position="23"/>
        <end position="201"/>
    </location>
</feature>
<proteinExistence type="predicted"/>
<keyword evidence="1" id="KW-0732">Signal</keyword>
<sequence length="201" mass="22653">MKFIVSNLSIIALTLGGLSANASQDYNFLQVHGIVKSEYSDIDQFGLTGFEVRANKRWQNVFGELRYRDLNDTEDGIKFEEDRWSASLGYIIPFSEIMHFDVRANYGNIEAELSNNNGHTGFDVDYYGGSGFVHYTVARNINLYAGLEVQTTKDAPNQKAYHLGANYAFGKLSLGTEYVKYSDSDALSLFLRYEKVSNMSL</sequence>
<evidence type="ECO:0000256" key="1">
    <source>
        <dbReference type="SAM" id="SignalP"/>
    </source>
</evidence>
<evidence type="ECO:0000313" key="3">
    <source>
        <dbReference type="EMBL" id="MDT0605103.1"/>
    </source>
</evidence>
<dbReference type="InterPro" id="IPR023614">
    <property type="entry name" value="Porin_dom_sf"/>
</dbReference>
<feature type="domain" description="Porin" evidence="2">
    <location>
        <begin position="41"/>
        <end position="187"/>
    </location>
</feature>
<dbReference type="EMBL" id="JAVRIF010000011">
    <property type="protein sequence ID" value="MDT0605103.1"/>
    <property type="molecule type" value="Genomic_DNA"/>
</dbReference>
<dbReference type="RefSeq" id="WP_311584312.1">
    <property type="nucleotide sequence ID" value="NZ_JAVRIF010000011.1"/>
</dbReference>
<dbReference type="Proteomes" id="UP001266357">
    <property type="component" value="Unassembled WGS sequence"/>
</dbReference>
<reference evidence="3 4" key="1">
    <citation type="submission" date="2023-09" db="EMBL/GenBank/DDBJ databases">
        <authorList>
            <person name="Rey-Velasco X."/>
        </authorList>
    </citation>
    <scope>NUCLEOTIDE SEQUENCE [LARGE SCALE GENOMIC DNA]</scope>
    <source>
        <strain evidence="3 4">W431</strain>
    </source>
</reference>
<dbReference type="InterPro" id="IPR033900">
    <property type="entry name" value="Gram_neg_porin_domain"/>
</dbReference>
<dbReference type="SUPFAM" id="SSF56935">
    <property type="entry name" value="Porins"/>
    <property type="match status" value="1"/>
</dbReference>